<proteinExistence type="inferred from homology"/>
<gene>
    <name evidence="7" type="ORF">CKAN_01396300</name>
</gene>
<reference evidence="7 8" key="1">
    <citation type="journal article" date="2019" name="Nat. Plants">
        <title>Stout camphor tree genome fills gaps in understanding of flowering plant genome evolution.</title>
        <authorList>
            <person name="Chaw S.M."/>
            <person name="Liu Y.C."/>
            <person name="Wu Y.W."/>
            <person name="Wang H.Y."/>
            <person name="Lin C.I."/>
            <person name="Wu C.S."/>
            <person name="Ke H.M."/>
            <person name="Chang L.Y."/>
            <person name="Hsu C.Y."/>
            <person name="Yang H.T."/>
            <person name="Sudianto E."/>
            <person name="Hsu M.H."/>
            <person name="Wu K.P."/>
            <person name="Wang L.N."/>
            <person name="Leebens-Mack J.H."/>
            <person name="Tsai I.J."/>
        </authorList>
    </citation>
    <scope>NUCLEOTIDE SEQUENCE [LARGE SCALE GENOMIC DNA]</scope>
    <source>
        <strain evidence="8">cv. Chaw 1501</strain>
        <tissue evidence="7">Young leaves</tissue>
    </source>
</reference>
<dbReference type="EMBL" id="QPKB01000005">
    <property type="protein sequence ID" value="RWR85115.1"/>
    <property type="molecule type" value="Genomic_DNA"/>
</dbReference>
<organism evidence="7 8">
    <name type="scientific">Cinnamomum micranthum f. kanehirae</name>
    <dbReference type="NCBI Taxonomy" id="337451"/>
    <lineage>
        <taxon>Eukaryota</taxon>
        <taxon>Viridiplantae</taxon>
        <taxon>Streptophyta</taxon>
        <taxon>Embryophyta</taxon>
        <taxon>Tracheophyta</taxon>
        <taxon>Spermatophyta</taxon>
        <taxon>Magnoliopsida</taxon>
        <taxon>Magnoliidae</taxon>
        <taxon>Laurales</taxon>
        <taxon>Lauraceae</taxon>
        <taxon>Cinnamomum</taxon>
    </lineage>
</organism>
<keyword evidence="2" id="KW-0349">Heme</keyword>
<name>A0A443P2V1_9MAGN</name>
<sequence>MAKFLLLGHSTYKILLQWTQTSLPPGSFGWPTIGEFMDLQRTNRSGKPYEFTTERMERYNKHIFKTSLFGEKIVVLCGPAANKLLFTSETKLVQTFWPPSNNPKNNRKQNPRQ</sequence>
<comment type="caution">
    <text evidence="7">The sequence shown here is derived from an EMBL/GenBank/DDBJ whole genome shotgun (WGS) entry which is preliminary data.</text>
</comment>
<dbReference type="GO" id="GO:0005506">
    <property type="term" value="F:iron ion binding"/>
    <property type="evidence" value="ECO:0007669"/>
    <property type="project" value="InterPro"/>
</dbReference>
<dbReference type="PANTHER" id="PTHR24286:SF384">
    <property type="entry name" value="P450, PUTATIVE (EUROFUNG)-RELATED"/>
    <property type="match status" value="1"/>
</dbReference>
<evidence type="ECO:0000313" key="8">
    <source>
        <dbReference type="Proteomes" id="UP000283530"/>
    </source>
</evidence>
<evidence type="ECO:0000256" key="6">
    <source>
        <dbReference type="ARBA" id="ARBA00023033"/>
    </source>
</evidence>
<dbReference type="AlphaFoldDB" id="A0A443P2V1"/>
<dbReference type="GO" id="GO:0020037">
    <property type="term" value="F:heme binding"/>
    <property type="evidence" value="ECO:0007669"/>
    <property type="project" value="InterPro"/>
</dbReference>
<dbReference type="GO" id="GO:0016705">
    <property type="term" value="F:oxidoreductase activity, acting on paired donors, with incorporation or reduction of molecular oxygen"/>
    <property type="evidence" value="ECO:0007669"/>
    <property type="project" value="InterPro"/>
</dbReference>
<evidence type="ECO:0000313" key="7">
    <source>
        <dbReference type="EMBL" id="RWR85115.1"/>
    </source>
</evidence>
<evidence type="ECO:0000256" key="5">
    <source>
        <dbReference type="ARBA" id="ARBA00023004"/>
    </source>
</evidence>
<keyword evidence="6" id="KW-0503">Monooxygenase</keyword>
<dbReference type="Proteomes" id="UP000283530">
    <property type="component" value="Unassembled WGS sequence"/>
</dbReference>
<dbReference type="SUPFAM" id="SSF48264">
    <property type="entry name" value="Cytochrome P450"/>
    <property type="match status" value="1"/>
</dbReference>
<keyword evidence="3" id="KW-0479">Metal-binding</keyword>
<dbReference type="GO" id="GO:0004497">
    <property type="term" value="F:monooxygenase activity"/>
    <property type="evidence" value="ECO:0007669"/>
    <property type="project" value="UniProtKB-KW"/>
</dbReference>
<evidence type="ECO:0000256" key="4">
    <source>
        <dbReference type="ARBA" id="ARBA00023002"/>
    </source>
</evidence>
<keyword evidence="4" id="KW-0560">Oxidoreductase</keyword>
<accession>A0A443P2V1</accession>
<dbReference type="PANTHER" id="PTHR24286">
    <property type="entry name" value="CYTOCHROME P450 26"/>
    <property type="match status" value="1"/>
</dbReference>
<evidence type="ECO:0000256" key="1">
    <source>
        <dbReference type="ARBA" id="ARBA00010617"/>
    </source>
</evidence>
<keyword evidence="8" id="KW-1185">Reference proteome</keyword>
<evidence type="ECO:0000256" key="3">
    <source>
        <dbReference type="ARBA" id="ARBA00022723"/>
    </source>
</evidence>
<dbReference type="GO" id="GO:0016125">
    <property type="term" value="P:sterol metabolic process"/>
    <property type="evidence" value="ECO:0007669"/>
    <property type="project" value="TreeGrafter"/>
</dbReference>
<keyword evidence="5" id="KW-0408">Iron</keyword>
<comment type="similarity">
    <text evidence="1">Belongs to the cytochrome P450 family.</text>
</comment>
<dbReference type="OrthoDB" id="1372046at2759"/>
<protein>
    <submittedName>
        <fullName evidence="7">Dammarenediol 12-hydroxylase-like protein</fullName>
    </submittedName>
</protein>
<dbReference type="InterPro" id="IPR036396">
    <property type="entry name" value="Cyt_P450_sf"/>
</dbReference>
<dbReference type="Gene3D" id="1.10.630.10">
    <property type="entry name" value="Cytochrome P450"/>
    <property type="match status" value="1"/>
</dbReference>
<evidence type="ECO:0000256" key="2">
    <source>
        <dbReference type="ARBA" id="ARBA00022617"/>
    </source>
</evidence>